<dbReference type="Proteomes" id="UP001430953">
    <property type="component" value="Unassembled WGS sequence"/>
</dbReference>
<sequence length="104" mass="11702">MIEQDEIDSSANRIDLSFASPEKQNARTLLRERFLRVVTGVIGKPADFYLHENTHVSGEFRGCDTECFKVFVKNLETPMGTIPGAILRSSDIICLDIDNLDIDQ</sequence>
<keyword evidence="2" id="KW-1185">Reference proteome</keyword>
<dbReference type="GO" id="GO:0000387">
    <property type="term" value="P:spliceosomal snRNP assembly"/>
    <property type="evidence" value="ECO:0007669"/>
    <property type="project" value="TreeGrafter"/>
</dbReference>
<accession>A0AAW2GH53</accession>
<dbReference type="PANTHER" id="PTHR14679:SF1">
    <property type="entry name" value="GEM-ASSOCIATED PROTEIN 7"/>
    <property type="match status" value="1"/>
</dbReference>
<dbReference type="InterPro" id="IPR020338">
    <property type="entry name" value="SMN_gemin7"/>
</dbReference>
<organism evidence="1 2">
    <name type="scientific">Cardiocondyla obscurior</name>
    <dbReference type="NCBI Taxonomy" id="286306"/>
    <lineage>
        <taxon>Eukaryota</taxon>
        <taxon>Metazoa</taxon>
        <taxon>Ecdysozoa</taxon>
        <taxon>Arthropoda</taxon>
        <taxon>Hexapoda</taxon>
        <taxon>Insecta</taxon>
        <taxon>Pterygota</taxon>
        <taxon>Neoptera</taxon>
        <taxon>Endopterygota</taxon>
        <taxon>Hymenoptera</taxon>
        <taxon>Apocrita</taxon>
        <taxon>Aculeata</taxon>
        <taxon>Formicoidea</taxon>
        <taxon>Formicidae</taxon>
        <taxon>Myrmicinae</taxon>
        <taxon>Cardiocondyla</taxon>
    </lineage>
</organism>
<gene>
    <name evidence="1" type="ORF">PUN28_004941</name>
</gene>
<evidence type="ECO:0008006" key="3">
    <source>
        <dbReference type="Google" id="ProtNLM"/>
    </source>
</evidence>
<dbReference type="PANTHER" id="PTHR14679">
    <property type="entry name" value="GEM-ASSOCIATED PROTEIN 7"/>
    <property type="match status" value="1"/>
</dbReference>
<dbReference type="Gene3D" id="2.30.30.100">
    <property type="match status" value="1"/>
</dbReference>
<dbReference type="GO" id="GO:0034719">
    <property type="term" value="C:SMN-Sm protein complex"/>
    <property type="evidence" value="ECO:0007669"/>
    <property type="project" value="InterPro"/>
</dbReference>
<dbReference type="EMBL" id="JADYXP020000004">
    <property type="protein sequence ID" value="KAL0126164.1"/>
    <property type="molecule type" value="Genomic_DNA"/>
</dbReference>
<comment type="caution">
    <text evidence="1">The sequence shown here is derived from an EMBL/GenBank/DDBJ whole genome shotgun (WGS) entry which is preliminary data.</text>
</comment>
<reference evidence="1 2" key="1">
    <citation type="submission" date="2023-03" db="EMBL/GenBank/DDBJ databases">
        <title>High recombination rates correlate with genetic variation in Cardiocondyla obscurior ants.</title>
        <authorList>
            <person name="Errbii M."/>
        </authorList>
    </citation>
    <scope>NUCLEOTIDE SEQUENCE [LARGE SCALE GENOMIC DNA]</scope>
    <source>
        <strain evidence="1">Alpha-2009</strain>
        <tissue evidence="1">Whole body</tissue>
    </source>
</reference>
<evidence type="ECO:0000313" key="1">
    <source>
        <dbReference type="EMBL" id="KAL0126164.1"/>
    </source>
</evidence>
<protein>
    <recommendedName>
        <fullName evidence="3">Gem-associated protein 7</fullName>
    </recommendedName>
</protein>
<dbReference type="CDD" id="cd11677">
    <property type="entry name" value="Gemin7"/>
    <property type="match status" value="1"/>
</dbReference>
<dbReference type="Pfam" id="PF11095">
    <property type="entry name" value="Gemin7"/>
    <property type="match status" value="1"/>
</dbReference>
<dbReference type="AlphaFoldDB" id="A0AAW2GH53"/>
<name>A0AAW2GH53_9HYME</name>
<evidence type="ECO:0000313" key="2">
    <source>
        <dbReference type="Proteomes" id="UP001430953"/>
    </source>
</evidence>
<proteinExistence type="predicted"/>